<comment type="similarity">
    <text evidence="3">Belongs to the WD repeat PLAP family.</text>
</comment>
<evidence type="ECO:0000256" key="6">
    <source>
        <dbReference type="ARBA" id="ARBA00022737"/>
    </source>
</evidence>
<dbReference type="InterPro" id="IPR016024">
    <property type="entry name" value="ARM-type_fold"/>
</dbReference>
<protein>
    <recommendedName>
        <fullName evidence="13">Phospholipase A-2-activating protein</fullName>
    </recommendedName>
</protein>
<reference evidence="11" key="2">
    <citation type="submission" date="2023-05" db="EMBL/GenBank/DDBJ databases">
        <authorList>
            <person name="Fouks B."/>
        </authorList>
    </citation>
    <scope>NUCLEOTIDE SEQUENCE</scope>
    <source>
        <strain evidence="11">Stay&amp;Tobe</strain>
        <tissue evidence="11">Testes</tissue>
    </source>
</reference>
<dbReference type="EMBL" id="JASPKZ010007679">
    <property type="protein sequence ID" value="KAJ9583075.1"/>
    <property type="molecule type" value="Genomic_DNA"/>
</dbReference>
<evidence type="ECO:0000259" key="10">
    <source>
        <dbReference type="PROSITE" id="PS51396"/>
    </source>
</evidence>
<evidence type="ECO:0000256" key="7">
    <source>
        <dbReference type="ARBA" id="ARBA00023242"/>
    </source>
</evidence>
<feature type="domain" description="PFU" evidence="9">
    <location>
        <begin position="367"/>
        <end position="466"/>
    </location>
</feature>
<evidence type="ECO:0000256" key="1">
    <source>
        <dbReference type="ARBA" id="ARBA00004123"/>
    </source>
</evidence>
<comment type="caution">
    <text evidence="11">The sequence shown here is derived from an EMBL/GenBank/DDBJ whole genome shotgun (WGS) entry which is preliminary data.</text>
</comment>
<sequence>MASSVYKLSCVLYGHTGDVRSVAETQEGFIVSGSRDRSAKIWKPNGINTGFSEFQTLVGHSNYVSSVCVLPANDDHTCIIVTGCNDHNIRAFTLDSPTPLIVLKGHSNTVCSVSPGINKNTVLSGSWDMKACMWVLDGSVTPVTTFSGHEAAVWCVLQLRIGDVVTGSADKYIKIWNKDGSLKSTLEGHIFCVRGLAATSDNEFLSCGNDASIRHWNATTGTCLSTFYGHSNYIYSVSTFPGAGVNHFVTSSEDRTVKIWQGGECQQTVTLPARSVWSVACLQNGDIVTGSSDGVIRIFTVDSSRHADPALQQQFAEEVANTGVAAQQELGGVNINDLPGKEALYEPGRKDGQTKIIKDGTKVFCYSWSSAGNEWVKVGDVLGASGGTQGTSGKQLYNGKEYDYVFSVDIEDGKPSLKLPYNSDEDPWFAAQKFIHDNNLSQMFLDEVANFIIKNSKGGVPPPGQGPASTEYCDPFTGGSRYIPGGNASGSVAQNAADPFTGTSRYVPSTNGLLGAAAGGNASTTSLSSNMSDSCPIKPYFPQKTYLRFDQANLNAILEKLLEFNRKTGDGSHKVEESYLEGVVKLAGPDATANPLHMQVLKQLFEWPKDIVFPVLDVTRLAVRNAAINSDLCSGRMGDMLIDHLQRFLQPDSLAANQMLSVRTLCNMLTHPDGEALALKHKDYLLSILLTSAPSPNKHMQVALSTLLLNLAVAFNRMQDTIGRTQAVEAATVVLPRLSDSEALFRALVALGTLVWDAETIQDKSELIGIVNSSKELSSLLEKLSAGSSMDKVTQCASQVCALMQV</sequence>
<feature type="repeat" description="WD" evidence="8">
    <location>
        <begin position="186"/>
        <end position="226"/>
    </location>
</feature>
<dbReference type="FunFam" id="2.130.10.10:FF:000175">
    <property type="entry name" value="Phospholipase A-2-activating protein"/>
    <property type="match status" value="1"/>
</dbReference>
<evidence type="ECO:0000256" key="5">
    <source>
        <dbReference type="ARBA" id="ARBA00022574"/>
    </source>
</evidence>
<keyword evidence="7" id="KW-0539">Nucleus</keyword>
<keyword evidence="4" id="KW-0963">Cytoplasm</keyword>
<dbReference type="CDD" id="cd00200">
    <property type="entry name" value="WD40"/>
    <property type="match status" value="1"/>
</dbReference>
<dbReference type="PROSITE" id="PS51394">
    <property type="entry name" value="PFU"/>
    <property type="match status" value="1"/>
</dbReference>
<reference evidence="11" key="1">
    <citation type="journal article" date="2023" name="IScience">
        <title>Live-bearing cockroach genome reveals convergent evolutionary mechanisms linked to viviparity in insects and beyond.</title>
        <authorList>
            <person name="Fouks B."/>
            <person name="Harrison M.C."/>
            <person name="Mikhailova A.A."/>
            <person name="Marchal E."/>
            <person name="English S."/>
            <person name="Carruthers M."/>
            <person name="Jennings E.C."/>
            <person name="Chiamaka E.L."/>
            <person name="Frigard R.A."/>
            <person name="Pippel M."/>
            <person name="Attardo G.M."/>
            <person name="Benoit J.B."/>
            <person name="Bornberg-Bauer E."/>
            <person name="Tobe S.S."/>
        </authorList>
    </citation>
    <scope>NUCLEOTIDE SEQUENCE</scope>
    <source>
        <tissue evidence="11">Testes</tissue>
    </source>
</reference>
<dbReference type="GO" id="GO:0043130">
    <property type="term" value="F:ubiquitin binding"/>
    <property type="evidence" value="ECO:0007669"/>
    <property type="project" value="TreeGrafter"/>
</dbReference>
<dbReference type="GO" id="GO:0005737">
    <property type="term" value="C:cytoplasm"/>
    <property type="evidence" value="ECO:0007669"/>
    <property type="project" value="UniProtKB-SubCell"/>
</dbReference>
<dbReference type="SUPFAM" id="SSF48371">
    <property type="entry name" value="ARM repeat"/>
    <property type="match status" value="1"/>
</dbReference>
<dbReference type="SUPFAM" id="SSF50978">
    <property type="entry name" value="WD40 repeat-like"/>
    <property type="match status" value="1"/>
</dbReference>
<feature type="repeat" description="WD" evidence="8">
    <location>
        <begin position="12"/>
        <end position="43"/>
    </location>
</feature>
<keyword evidence="6" id="KW-0677">Repeat</keyword>
<accession>A0AAD8EA96</accession>
<proteinExistence type="inferred from homology"/>
<evidence type="ECO:0000259" key="9">
    <source>
        <dbReference type="PROSITE" id="PS51394"/>
    </source>
</evidence>
<keyword evidence="12" id="KW-1185">Reference proteome</keyword>
<evidence type="ECO:0000256" key="8">
    <source>
        <dbReference type="PROSITE-ProRule" id="PRU00221"/>
    </source>
</evidence>
<dbReference type="GO" id="GO:0005634">
    <property type="term" value="C:nucleus"/>
    <property type="evidence" value="ECO:0007669"/>
    <property type="project" value="UniProtKB-SubCell"/>
</dbReference>
<dbReference type="AlphaFoldDB" id="A0AAD8EA96"/>
<gene>
    <name evidence="11" type="ORF">L9F63_022581</name>
</gene>
<evidence type="ECO:0000313" key="12">
    <source>
        <dbReference type="Proteomes" id="UP001233999"/>
    </source>
</evidence>
<feature type="repeat" description="WD" evidence="8">
    <location>
        <begin position="227"/>
        <end position="261"/>
    </location>
</feature>
<organism evidence="11 12">
    <name type="scientific">Diploptera punctata</name>
    <name type="common">Pacific beetle cockroach</name>
    <dbReference type="NCBI Taxonomy" id="6984"/>
    <lineage>
        <taxon>Eukaryota</taxon>
        <taxon>Metazoa</taxon>
        <taxon>Ecdysozoa</taxon>
        <taxon>Arthropoda</taxon>
        <taxon>Hexapoda</taxon>
        <taxon>Insecta</taxon>
        <taxon>Pterygota</taxon>
        <taxon>Neoptera</taxon>
        <taxon>Polyneoptera</taxon>
        <taxon>Dictyoptera</taxon>
        <taxon>Blattodea</taxon>
        <taxon>Blaberoidea</taxon>
        <taxon>Blaberidae</taxon>
        <taxon>Diplopterinae</taxon>
        <taxon>Diploptera</taxon>
    </lineage>
</organism>
<evidence type="ECO:0008006" key="13">
    <source>
        <dbReference type="Google" id="ProtNLM"/>
    </source>
</evidence>
<dbReference type="InterPro" id="IPR038122">
    <property type="entry name" value="PFU_sf"/>
</dbReference>
<dbReference type="PROSITE" id="PS51396">
    <property type="entry name" value="PUL"/>
    <property type="match status" value="1"/>
</dbReference>
<name>A0AAD8EA96_DIPPU</name>
<dbReference type="PROSITE" id="PS50082">
    <property type="entry name" value="WD_REPEATS_2"/>
    <property type="match status" value="4"/>
</dbReference>
<keyword evidence="5 8" id="KW-0853">WD repeat</keyword>
<dbReference type="Pfam" id="PF09070">
    <property type="entry name" value="PFU"/>
    <property type="match status" value="1"/>
</dbReference>
<dbReference type="Gene3D" id="2.130.10.10">
    <property type="entry name" value="YVTN repeat-like/Quinoprotein amine dehydrogenase"/>
    <property type="match status" value="1"/>
</dbReference>
<dbReference type="InterPro" id="IPR036322">
    <property type="entry name" value="WD40_repeat_dom_sf"/>
</dbReference>
<dbReference type="InterPro" id="IPR011989">
    <property type="entry name" value="ARM-like"/>
</dbReference>
<evidence type="ECO:0000256" key="3">
    <source>
        <dbReference type="ARBA" id="ARBA00008495"/>
    </source>
</evidence>
<dbReference type="Proteomes" id="UP001233999">
    <property type="component" value="Unassembled WGS sequence"/>
</dbReference>
<dbReference type="Gene3D" id="1.25.10.10">
    <property type="entry name" value="Leucine-rich Repeat Variant"/>
    <property type="match status" value="1"/>
</dbReference>
<dbReference type="InterPro" id="IPR013535">
    <property type="entry name" value="PUL_dom"/>
</dbReference>
<dbReference type="Pfam" id="PF08324">
    <property type="entry name" value="PUL"/>
    <property type="match status" value="1"/>
</dbReference>
<dbReference type="InterPro" id="IPR015943">
    <property type="entry name" value="WD40/YVTN_repeat-like_dom_sf"/>
</dbReference>
<dbReference type="PROSITE" id="PS50294">
    <property type="entry name" value="WD_REPEATS_REGION"/>
    <property type="match status" value="2"/>
</dbReference>
<feature type="domain" description="PUL" evidence="10">
    <location>
        <begin position="539"/>
        <end position="803"/>
    </location>
</feature>
<evidence type="ECO:0000313" key="11">
    <source>
        <dbReference type="EMBL" id="KAJ9583075.1"/>
    </source>
</evidence>
<dbReference type="Pfam" id="PF00400">
    <property type="entry name" value="WD40"/>
    <property type="match status" value="7"/>
</dbReference>
<comment type="subcellular location">
    <subcellularLocation>
        <location evidence="2">Cytoplasm</location>
    </subcellularLocation>
    <subcellularLocation>
        <location evidence="1">Nucleus</location>
    </subcellularLocation>
</comment>
<dbReference type="PANTHER" id="PTHR19849:SF0">
    <property type="entry name" value="PHOSPHOLIPASE A-2-ACTIVATING PROTEIN"/>
    <property type="match status" value="1"/>
</dbReference>
<dbReference type="InterPro" id="IPR015155">
    <property type="entry name" value="PFU"/>
</dbReference>
<dbReference type="GO" id="GO:0010992">
    <property type="term" value="P:ubiquitin recycling"/>
    <property type="evidence" value="ECO:0007669"/>
    <property type="project" value="TreeGrafter"/>
</dbReference>
<evidence type="ECO:0000256" key="4">
    <source>
        <dbReference type="ARBA" id="ARBA00022490"/>
    </source>
</evidence>
<feature type="repeat" description="WD" evidence="8">
    <location>
        <begin position="103"/>
        <end position="134"/>
    </location>
</feature>
<dbReference type="PANTHER" id="PTHR19849">
    <property type="entry name" value="PHOSPHOLIPASE A-2-ACTIVATING PROTEIN"/>
    <property type="match status" value="1"/>
</dbReference>
<dbReference type="GO" id="GO:0043161">
    <property type="term" value="P:proteasome-mediated ubiquitin-dependent protein catabolic process"/>
    <property type="evidence" value="ECO:0007669"/>
    <property type="project" value="TreeGrafter"/>
</dbReference>
<dbReference type="InterPro" id="IPR001680">
    <property type="entry name" value="WD40_rpt"/>
</dbReference>
<dbReference type="Gene3D" id="3.10.20.870">
    <property type="entry name" value="PFU (PLAA family ubiquitin binding), C-terminal domain"/>
    <property type="match status" value="1"/>
</dbReference>
<evidence type="ECO:0000256" key="2">
    <source>
        <dbReference type="ARBA" id="ARBA00004496"/>
    </source>
</evidence>
<dbReference type="SMART" id="SM00320">
    <property type="entry name" value="WD40"/>
    <property type="match status" value="7"/>
</dbReference>